<dbReference type="GO" id="GO:0009986">
    <property type="term" value="C:cell surface"/>
    <property type="evidence" value="ECO:0007669"/>
    <property type="project" value="UniProtKB-SubCell"/>
</dbReference>
<keyword evidence="3" id="KW-1133">Transmembrane helix</keyword>
<dbReference type="NCBIfam" id="TIGR02532">
    <property type="entry name" value="IV_pilin_GFxxxE"/>
    <property type="match status" value="1"/>
</dbReference>
<accession>A0AA37U8E3</accession>
<sequence>MVPVKQHSPFRHDAAAFTLLEMMVAVVLMSVGILFAAGAGIGMIRGSELDVGAYQLLEQMRMVQTLAATSGTFATVWLDPYDTRYHLTHGVVTIEQDEFPPGIHYVDGYLAFPVHEISYDNLGDAQAAGVIRMTDGPDERDIHLYMGSGLQAAGWIDS</sequence>
<dbReference type="InterPro" id="IPR045584">
    <property type="entry name" value="Pilin-like"/>
</dbReference>
<evidence type="ECO:0000313" key="4">
    <source>
        <dbReference type="EMBL" id="GLV13782.1"/>
    </source>
</evidence>
<dbReference type="GO" id="GO:0030420">
    <property type="term" value="P:establishment of competence for transformation"/>
    <property type="evidence" value="ECO:0007669"/>
    <property type="project" value="UniProtKB-KW"/>
</dbReference>
<reference evidence="4" key="1">
    <citation type="submission" date="2023-02" db="EMBL/GenBank/DDBJ databases">
        <title>Proposal of a novel subspecies: Alicyclobacillus hesperidum subspecies aegle.</title>
        <authorList>
            <person name="Goto K."/>
            <person name="Fujii T."/>
            <person name="Yasui K."/>
            <person name="Mochida K."/>
            <person name="Kato-Tanaka Y."/>
            <person name="Morohoshi S."/>
            <person name="An S.Y."/>
            <person name="Kasai H."/>
            <person name="Yokota A."/>
        </authorList>
    </citation>
    <scope>NUCLEOTIDE SEQUENCE</scope>
    <source>
        <strain evidence="4">DSM 12766</strain>
    </source>
</reference>
<proteinExistence type="predicted"/>
<dbReference type="RefSeq" id="WP_284226654.1">
    <property type="nucleotide sequence ID" value="NZ_BSRA01000007.1"/>
</dbReference>
<name>A0AA37U8E3_9BACL</name>
<gene>
    <name evidence="4" type="ORF">Heshes_14660</name>
</gene>
<dbReference type="InterPro" id="IPR012902">
    <property type="entry name" value="N_methyl_site"/>
</dbReference>
<keyword evidence="2" id="KW-0178">Competence</keyword>
<protein>
    <recommendedName>
        <fullName evidence="6">Prepilin-type N-terminal cleavage/methylation domain-containing protein</fullName>
    </recommendedName>
</protein>
<comment type="caution">
    <text evidence="4">The sequence shown here is derived from an EMBL/GenBank/DDBJ whole genome shotgun (WGS) entry which is preliminary data.</text>
</comment>
<dbReference type="Proteomes" id="UP001157137">
    <property type="component" value="Unassembled WGS sequence"/>
</dbReference>
<organism evidence="4 5">
    <name type="scientific">Alicyclobacillus hesperidum</name>
    <dbReference type="NCBI Taxonomy" id="89784"/>
    <lineage>
        <taxon>Bacteria</taxon>
        <taxon>Bacillati</taxon>
        <taxon>Bacillota</taxon>
        <taxon>Bacilli</taxon>
        <taxon>Bacillales</taxon>
        <taxon>Alicyclobacillaceae</taxon>
        <taxon>Alicyclobacillus</taxon>
    </lineage>
</organism>
<feature type="transmembrane region" description="Helical" evidence="3">
    <location>
        <begin position="14"/>
        <end position="37"/>
    </location>
</feature>
<evidence type="ECO:0000256" key="2">
    <source>
        <dbReference type="ARBA" id="ARBA00023287"/>
    </source>
</evidence>
<evidence type="ECO:0000256" key="3">
    <source>
        <dbReference type="SAM" id="Phobius"/>
    </source>
</evidence>
<dbReference type="AlphaFoldDB" id="A0AA37U8E3"/>
<evidence type="ECO:0000313" key="5">
    <source>
        <dbReference type="Proteomes" id="UP001157137"/>
    </source>
</evidence>
<evidence type="ECO:0008006" key="6">
    <source>
        <dbReference type="Google" id="ProtNLM"/>
    </source>
</evidence>
<dbReference type="Pfam" id="PF07963">
    <property type="entry name" value="N_methyl"/>
    <property type="match status" value="1"/>
</dbReference>
<comment type="subcellular location">
    <subcellularLocation>
        <location evidence="1">Cell surface</location>
    </subcellularLocation>
</comment>
<dbReference type="EMBL" id="BSRA01000007">
    <property type="protein sequence ID" value="GLV13782.1"/>
    <property type="molecule type" value="Genomic_DNA"/>
</dbReference>
<evidence type="ECO:0000256" key="1">
    <source>
        <dbReference type="ARBA" id="ARBA00004241"/>
    </source>
</evidence>
<keyword evidence="3" id="KW-0812">Transmembrane</keyword>
<dbReference type="SUPFAM" id="SSF54523">
    <property type="entry name" value="Pili subunits"/>
    <property type="match status" value="1"/>
</dbReference>
<keyword evidence="3" id="KW-0472">Membrane</keyword>